<evidence type="ECO:0000313" key="5">
    <source>
        <dbReference type="Proteomes" id="UP000295783"/>
    </source>
</evidence>
<dbReference type="GO" id="GO:0071111">
    <property type="term" value="F:cyclic-guanylate-specific phosphodiesterase activity"/>
    <property type="evidence" value="ECO:0007669"/>
    <property type="project" value="InterPro"/>
</dbReference>
<dbReference type="SMART" id="SM00448">
    <property type="entry name" value="REC"/>
    <property type="match status" value="1"/>
</dbReference>
<dbReference type="EMBL" id="SNYW01000006">
    <property type="protein sequence ID" value="TDQ84463.1"/>
    <property type="molecule type" value="Genomic_DNA"/>
</dbReference>
<reference evidence="4 5" key="1">
    <citation type="submission" date="2019-03" db="EMBL/GenBank/DDBJ databases">
        <title>Genomic Encyclopedia of Type Strains, Phase III (KMG-III): the genomes of soil and plant-associated and newly described type strains.</title>
        <authorList>
            <person name="Whitman W."/>
        </authorList>
    </citation>
    <scope>NUCLEOTIDE SEQUENCE [LARGE SCALE GENOMIC DNA]</scope>
    <source>
        <strain evidence="4 5">CGMCC 1.7660</strain>
    </source>
</reference>
<protein>
    <submittedName>
        <fullName evidence="4">EAL domain-containing protein (Putative c-di-GMP-specific phosphodiesterase class I)</fullName>
    </submittedName>
</protein>
<feature type="domain" description="EAL" evidence="3">
    <location>
        <begin position="137"/>
        <end position="390"/>
    </location>
</feature>
<dbReference type="PANTHER" id="PTHR33121:SF79">
    <property type="entry name" value="CYCLIC DI-GMP PHOSPHODIESTERASE PDED-RELATED"/>
    <property type="match status" value="1"/>
</dbReference>
<dbReference type="CDD" id="cd01948">
    <property type="entry name" value="EAL"/>
    <property type="match status" value="1"/>
</dbReference>
<sequence length="394" mass="42673">MRVMVVDGQVVPRRMAAKLIRDCGVADVLEAESGDQALAMLAKDAAIDLVVTDIRLEGMDGVTFVRRIAEQSLATHLLLISNVDEPLARTVMALARSLNLDAAGHIRKPATPETLRACVQRLLVRRAASPILGARAIHVTAEELRQAIALRQFVPYFQPRLRGADGSLTAVEALIRWQHPQRGLIPPGAFIPLADSAGLIDGITGLVLEMSLAWARRWHEAGVAPSISVNLTETALKNAHLPNELLALADEYGIPPARILLEVTESDAITEAPAALETLARLRLMEFGLSIDDFGTGVATPDQLAAVPFTEAKIDQSLVTGVSDQPQYVGVLAQTLRQARDLGLKTVAEGVESKADWELLNELGCDEMQGFYVARPMPGEEIEGWALGWHRQPL</sequence>
<dbReference type="PROSITE" id="PS50110">
    <property type="entry name" value="RESPONSE_REGULATORY"/>
    <property type="match status" value="1"/>
</dbReference>
<dbReference type="InterPro" id="IPR001633">
    <property type="entry name" value="EAL_dom"/>
</dbReference>
<keyword evidence="5" id="KW-1185">Reference proteome</keyword>
<feature type="modified residue" description="4-aspartylphosphate" evidence="1">
    <location>
        <position position="53"/>
    </location>
</feature>
<organism evidence="4 5">
    <name type="scientific">Dongia mobilis</name>
    <dbReference type="NCBI Taxonomy" id="578943"/>
    <lineage>
        <taxon>Bacteria</taxon>
        <taxon>Pseudomonadati</taxon>
        <taxon>Pseudomonadota</taxon>
        <taxon>Alphaproteobacteria</taxon>
        <taxon>Rhodospirillales</taxon>
        <taxon>Dongiaceae</taxon>
        <taxon>Dongia</taxon>
    </lineage>
</organism>
<accession>A0A4R6WYE5</accession>
<dbReference type="SUPFAM" id="SSF52172">
    <property type="entry name" value="CheY-like"/>
    <property type="match status" value="1"/>
</dbReference>
<dbReference type="InterPro" id="IPR035919">
    <property type="entry name" value="EAL_sf"/>
</dbReference>
<dbReference type="SMART" id="SM00052">
    <property type="entry name" value="EAL"/>
    <property type="match status" value="1"/>
</dbReference>
<dbReference type="Pfam" id="PF00563">
    <property type="entry name" value="EAL"/>
    <property type="match status" value="1"/>
</dbReference>
<dbReference type="AlphaFoldDB" id="A0A4R6WYE5"/>
<comment type="caution">
    <text evidence="4">The sequence shown here is derived from an EMBL/GenBank/DDBJ whole genome shotgun (WGS) entry which is preliminary data.</text>
</comment>
<proteinExistence type="predicted"/>
<keyword evidence="1" id="KW-0597">Phosphoprotein</keyword>
<dbReference type="Gene3D" id="3.20.20.450">
    <property type="entry name" value="EAL domain"/>
    <property type="match status" value="1"/>
</dbReference>
<dbReference type="InterPro" id="IPR001789">
    <property type="entry name" value="Sig_transdc_resp-reg_receiver"/>
</dbReference>
<name>A0A4R6WYE5_9PROT</name>
<dbReference type="PROSITE" id="PS50883">
    <property type="entry name" value="EAL"/>
    <property type="match status" value="1"/>
</dbReference>
<dbReference type="Gene3D" id="3.40.50.2300">
    <property type="match status" value="1"/>
</dbReference>
<dbReference type="Proteomes" id="UP000295783">
    <property type="component" value="Unassembled WGS sequence"/>
</dbReference>
<dbReference type="SUPFAM" id="SSF141868">
    <property type="entry name" value="EAL domain-like"/>
    <property type="match status" value="1"/>
</dbReference>
<feature type="domain" description="Response regulatory" evidence="2">
    <location>
        <begin position="2"/>
        <end position="123"/>
    </location>
</feature>
<evidence type="ECO:0000313" key="4">
    <source>
        <dbReference type="EMBL" id="TDQ84463.1"/>
    </source>
</evidence>
<evidence type="ECO:0000259" key="3">
    <source>
        <dbReference type="PROSITE" id="PS50883"/>
    </source>
</evidence>
<dbReference type="RefSeq" id="WP_166645002.1">
    <property type="nucleotide sequence ID" value="NZ_SNYW01000006.1"/>
</dbReference>
<evidence type="ECO:0000259" key="2">
    <source>
        <dbReference type="PROSITE" id="PS50110"/>
    </source>
</evidence>
<dbReference type="PANTHER" id="PTHR33121">
    <property type="entry name" value="CYCLIC DI-GMP PHOSPHODIESTERASE PDEF"/>
    <property type="match status" value="1"/>
</dbReference>
<evidence type="ECO:0000256" key="1">
    <source>
        <dbReference type="PROSITE-ProRule" id="PRU00169"/>
    </source>
</evidence>
<dbReference type="Pfam" id="PF00072">
    <property type="entry name" value="Response_reg"/>
    <property type="match status" value="1"/>
</dbReference>
<gene>
    <name evidence="4" type="ORF">A8950_1019</name>
</gene>
<dbReference type="InterPro" id="IPR011006">
    <property type="entry name" value="CheY-like_superfamily"/>
</dbReference>
<dbReference type="InterPro" id="IPR050706">
    <property type="entry name" value="Cyclic-di-GMP_PDE-like"/>
</dbReference>
<dbReference type="GO" id="GO:0000160">
    <property type="term" value="P:phosphorelay signal transduction system"/>
    <property type="evidence" value="ECO:0007669"/>
    <property type="project" value="InterPro"/>
</dbReference>